<dbReference type="AlphaFoldDB" id="A0A118K2V0"/>
<accession>A0A118K2V0</accession>
<evidence type="ECO:0000313" key="2">
    <source>
        <dbReference type="Proteomes" id="UP000243975"/>
    </source>
</evidence>
<comment type="caution">
    <text evidence="1">The sequence shown here is derived from an EMBL/GenBank/DDBJ whole genome shotgun (WGS) entry which is preliminary data.</text>
</comment>
<keyword evidence="2" id="KW-1185">Reference proteome</keyword>
<proteinExistence type="predicted"/>
<dbReference type="OMA" id="NHIPRYR"/>
<dbReference type="Proteomes" id="UP000243975">
    <property type="component" value="Unassembled WGS sequence"/>
</dbReference>
<protein>
    <submittedName>
        <fullName evidence="1">Uncharacterized protein</fullName>
    </submittedName>
</protein>
<dbReference type="EMBL" id="LEKV01001896">
    <property type="protein sequence ID" value="KVI04951.1"/>
    <property type="molecule type" value="Genomic_DNA"/>
</dbReference>
<dbReference type="Gramene" id="KVI04951">
    <property type="protein sequence ID" value="KVI04951"/>
    <property type="gene ID" value="Ccrd_016724"/>
</dbReference>
<sequence length="80" mass="8969">MGLTISVPDAEELDDQMTVSSPLTRDRIPWLSNLAIPEVLISGVSRLATHKTVRGNVFLNHIPRYRFFELPGLKKPISNV</sequence>
<feature type="non-terminal residue" evidence="1">
    <location>
        <position position="80"/>
    </location>
</feature>
<gene>
    <name evidence="1" type="ORF">Ccrd_016724</name>
</gene>
<organism evidence="1 2">
    <name type="scientific">Cynara cardunculus var. scolymus</name>
    <name type="common">Globe artichoke</name>
    <name type="synonym">Cynara scolymus</name>
    <dbReference type="NCBI Taxonomy" id="59895"/>
    <lineage>
        <taxon>Eukaryota</taxon>
        <taxon>Viridiplantae</taxon>
        <taxon>Streptophyta</taxon>
        <taxon>Embryophyta</taxon>
        <taxon>Tracheophyta</taxon>
        <taxon>Spermatophyta</taxon>
        <taxon>Magnoliopsida</taxon>
        <taxon>eudicotyledons</taxon>
        <taxon>Gunneridae</taxon>
        <taxon>Pentapetalae</taxon>
        <taxon>asterids</taxon>
        <taxon>campanulids</taxon>
        <taxon>Asterales</taxon>
        <taxon>Asteraceae</taxon>
        <taxon>Carduoideae</taxon>
        <taxon>Cardueae</taxon>
        <taxon>Carduinae</taxon>
        <taxon>Cynara</taxon>
    </lineage>
</organism>
<name>A0A118K2V0_CYNCS</name>
<reference evidence="1 2" key="1">
    <citation type="journal article" date="2016" name="Sci. Rep.">
        <title>The genome sequence of the outbreeding globe artichoke constructed de novo incorporating a phase-aware low-pass sequencing strategy of F1 progeny.</title>
        <authorList>
            <person name="Scaglione D."/>
            <person name="Reyes-Chin-Wo S."/>
            <person name="Acquadro A."/>
            <person name="Froenicke L."/>
            <person name="Portis E."/>
            <person name="Beitel C."/>
            <person name="Tirone M."/>
            <person name="Mauro R."/>
            <person name="Lo Monaco A."/>
            <person name="Mauromicale G."/>
            <person name="Faccioli P."/>
            <person name="Cattivelli L."/>
            <person name="Rieseberg L."/>
            <person name="Michelmore R."/>
            <person name="Lanteri S."/>
        </authorList>
    </citation>
    <scope>NUCLEOTIDE SEQUENCE [LARGE SCALE GENOMIC DNA]</scope>
    <source>
        <strain evidence="1">2C</strain>
    </source>
</reference>
<evidence type="ECO:0000313" key="1">
    <source>
        <dbReference type="EMBL" id="KVI04951.1"/>
    </source>
</evidence>